<keyword evidence="1" id="KW-1133">Transmembrane helix</keyword>
<dbReference type="AlphaFoldDB" id="A0A6J4TLI5"/>
<accession>A0A6J4TLI5</accession>
<keyword evidence="1" id="KW-0812">Transmembrane</keyword>
<protein>
    <recommendedName>
        <fullName evidence="3">Peptidase M50 domain-containing protein</fullName>
    </recommendedName>
</protein>
<evidence type="ECO:0008006" key="3">
    <source>
        <dbReference type="Google" id="ProtNLM"/>
    </source>
</evidence>
<sequence>MAGSRSETSSGLIGWTARVTRWASWALLLTPLTLVLHEAGHLLAGLVFGLPGLELHFSHVSHGSVADRSALVLSTVGFTGPLVTIALALAGMVWILFRGPSVWAFALVAAAASRLALAAPYTILAALARFRGQRFPPHGFDEYRAAEAMGWSGLSALGVTTAFVATVLVWLAVRLPRGERFTAWIGLLLGVVLGWVLWIGFLGPILLP</sequence>
<gene>
    <name evidence="2" type="ORF">AVDCRST_MAG91-2585</name>
</gene>
<organism evidence="2">
    <name type="scientific">uncultured Sphingomonadaceae bacterium</name>
    <dbReference type="NCBI Taxonomy" id="169976"/>
    <lineage>
        <taxon>Bacteria</taxon>
        <taxon>Pseudomonadati</taxon>
        <taxon>Pseudomonadota</taxon>
        <taxon>Alphaproteobacteria</taxon>
        <taxon>Sphingomonadales</taxon>
        <taxon>Sphingomonadaceae</taxon>
        <taxon>environmental samples</taxon>
    </lineage>
</organism>
<feature type="transmembrane region" description="Helical" evidence="1">
    <location>
        <begin position="103"/>
        <end position="127"/>
    </location>
</feature>
<evidence type="ECO:0000313" key="2">
    <source>
        <dbReference type="EMBL" id="CAA9526599.1"/>
    </source>
</evidence>
<feature type="transmembrane region" description="Helical" evidence="1">
    <location>
        <begin position="25"/>
        <end position="50"/>
    </location>
</feature>
<name>A0A6J4TLI5_9SPHN</name>
<proteinExistence type="predicted"/>
<dbReference type="EMBL" id="CADCVX010000459">
    <property type="protein sequence ID" value="CAA9526599.1"/>
    <property type="molecule type" value="Genomic_DNA"/>
</dbReference>
<reference evidence="2" key="1">
    <citation type="submission" date="2020-02" db="EMBL/GenBank/DDBJ databases">
        <authorList>
            <person name="Meier V. D."/>
        </authorList>
    </citation>
    <scope>NUCLEOTIDE SEQUENCE</scope>
    <source>
        <strain evidence="2">AVDCRST_MAG91</strain>
    </source>
</reference>
<feature type="transmembrane region" description="Helical" evidence="1">
    <location>
        <begin position="148"/>
        <end position="171"/>
    </location>
</feature>
<evidence type="ECO:0000256" key="1">
    <source>
        <dbReference type="SAM" id="Phobius"/>
    </source>
</evidence>
<feature type="transmembrane region" description="Helical" evidence="1">
    <location>
        <begin position="183"/>
        <end position="207"/>
    </location>
</feature>
<keyword evidence="1" id="KW-0472">Membrane</keyword>
<feature type="transmembrane region" description="Helical" evidence="1">
    <location>
        <begin position="71"/>
        <end position="97"/>
    </location>
</feature>